<dbReference type="GO" id="GO:0046872">
    <property type="term" value="F:metal ion binding"/>
    <property type="evidence" value="ECO:0007669"/>
    <property type="project" value="UniProtKB-KW"/>
</dbReference>
<feature type="non-terminal residue" evidence="6">
    <location>
        <position position="197"/>
    </location>
</feature>
<reference evidence="6" key="1">
    <citation type="submission" date="2018-05" db="EMBL/GenBank/DDBJ databases">
        <authorList>
            <person name="Lanie J.A."/>
            <person name="Ng W.-L."/>
            <person name="Kazmierczak K.M."/>
            <person name="Andrzejewski T.M."/>
            <person name="Davidsen T.M."/>
            <person name="Wayne K.J."/>
            <person name="Tettelin H."/>
            <person name="Glass J.I."/>
            <person name="Rusch D."/>
            <person name="Podicherti R."/>
            <person name="Tsui H.-C.T."/>
            <person name="Winkler M.E."/>
        </authorList>
    </citation>
    <scope>NUCLEOTIDE SEQUENCE</scope>
</reference>
<accession>A0A382T1F5</accession>
<name>A0A382T1F5_9ZZZZ</name>
<keyword evidence="2" id="KW-0378">Hydrolase</keyword>
<evidence type="ECO:0000256" key="4">
    <source>
        <dbReference type="ARBA" id="ARBA00025742"/>
    </source>
</evidence>
<gene>
    <name evidence="6" type="ORF">METZ01_LOCUS368750</name>
</gene>
<dbReference type="PANTHER" id="PTHR42988">
    <property type="entry name" value="PHOSPHOHYDROLASE"/>
    <property type="match status" value="1"/>
</dbReference>
<dbReference type="Gene3D" id="3.60.21.10">
    <property type="match status" value="1"/>
</dbReference>
<dbReference type="Pfam" id="PF00149">
    <property type="entry name" value="Metallophos"/>
    <property type="match status" value="1"/>
</dbReference>
<keyword evidence="1" id="KW-0479">Metal-binding</keyword>
<dbReference type="SUPFAM" id="SSF56300">
    <property type="entry name" value="Metallo-dependent phosphatases"/>
    <property type="match status" value="1"/>
</dbReference>
<dbReference type="PANTHER" id="PTHR42988:SF2">
    <property type="entry name" value="CYCLIC NUCLEOTIDE PHOSPHODIESTERASE CBUA0032-RELATED"/>
    <property type="match status" value="1"/>
</dbReference>
<feature type="domain" description="Calcineurin-like phosphoesterase" evidence="5">
    <location>
        <begin position="2"/>
        <end position="193"/>
    </location>
</feature>
<keyword evidence="3" id="KW-0408">Iron</keyword>
<dbReference type="InterPro" id="IPR029052">
    <property type="entry name" value="Metallo-depent_PP-like"/>
</dbReference>
<evidence type="ECO:0000313" key="6">
    <source>
        <dbReference type="EMBL" id="SVD15896.1"/>
    </source>
</evidence>
<evidence type="ECO:0000256" key="1">
    <source>
        <dbReference type="ARBA" id="ARBA00022723"/>
    </source>
</evidence>
<dbReference type="EMBL" id="UINC01133138">
    <property type="protein sequence ID" value="SVD15896.1"/>
    <property type="molecule type" value="Genomic_DNA"/>
</dbReference>
<dbReference type="InterPro" id="IPR004843">
    <property type="entry name" value="Calcineurin-like_PHP"/>
</dbReference>
<evidence type="ECO:0000256" key="3">
    <source>
        <dbReference type="ARBA" id="ARBA00023004"/>
    </source>
</evidence>
<proteinExistence type="inferred from homology"/>
<evidence type="ECO:0000256" key="2">
    <source>
        <dbReference type="ARBA" id="ARBA00022801"/>
    </source>
</evidence>
<dbReference type="AlphaFoldDB" id="A0A382T1F5"/>
<sequence length="197" mass="22272">MLKILHGSDFHFGKPHLPEMALAFIQMLDQLDPDVVVLSGDFTQRARVEEYKQVKDFLGSFRGTPVIVTPGNHDIPLYRINQRILNPFKNYREYISRDLDEVTRIDGAVFVALNSADPYRSIINGRINEEQLDFAATAFGEALPGDIKVLVTHHPLVHSPDEGKHAVLPESKFLLESFSRMGVELVLSGHVHRAFTR</sequence>
<dbReference type="InterPro" id="IPR050884">
    <property type="entry name" value="CNP_phosphodiesterase-III"/>
</dbReference>
<evidence type="ECO:0000259" key="5">
    <source>
        <dbReference type="Pfam" id="PF00149"/>
    </source>
</evidence>
<dbReference type="GO" id="GO:0016787">
    <property type="term" value="F:hydrolase activity"/>
    <property type="evidence" value="ECO:0007669"/>
    <property type="project" value="UniProtKB-KW"/>
</dbReference>
<protein>
    <recommendedName>
        <fullName evidence="5">Calcineurin-like phosphoesterase domain-containing protein</fullName>
    </recommendedName>
</protein>
<comment type="similarity">
    <text evidence="4">Belongs to the cyclic nucleotide phosphodiesterase class-III family.</text>
</comment>
<organism evidence="6">
    <name type="scientific">marine metagenome</name>
    <dbReference type="NCBI Taxonomy" id="408172"/>
    <lineage>
        <taxon>unclassified sequences</taxon>
        <taxon>metagenomes</taxon>
        <taxon>ecological metagenomes</taxon>
    </lineage>
</organism>